<reference evidence="1 2" key="1">
    <citation type="submission" date="2024-11" db="EMBL/GenBank/DDBJ databases">
        <title>A near-complete genome assembly of Cinchona calisaya.</title>
        <authorList>
            <person name="Lian D.C."/>
            <person name="Zhao X.W."/>
            <person name="Wei L."/>
        </authorList>
    </citation>
    <scope>NUCLEOTIDE SEQUENCE [LARGE SCALE GENOMIC DNA]</scope>
    <source>
        <tissue evidence="1">Nenye</tissue>
    </source>
</reference>
<keyword evidence="2" id="KW-1185">Reference proteome</keyword>
<accession>A0ABD2ZPX9</accession>
<evidence type="ECO:0000313" key="2">
    <source>
        <dbReference type="Proteomes" id="UP001630127"/>
    </source>
</evidence>
<dbReference type="AlphaFoldDB" id="A0ABD2ZPX9"/>
<evidence type="ECO:0000313" key="1">
    <source>
        <dbReference type="EMBL" id="KAL3520901.1"/>
    </source>
</evidence>
<sequence length="105" mass="12000">MHHNKAPGPNGMSPIFFQSFLHIISKDVVEAILSFFHSSFLLKSLNETIITLIPKVDVPINLTRYRPIALYNTFYKIISKLLVNRLKPFLNLYISENQSALLAGR</sequence>
<dbReference type="Proteomes" id="UP001630127">
    <property type="component" value="Unassembled WGS sequence"/>
</dbReference>
<proteinExistence type="predicted"/>
<name>A0ABD2ZPX9_9GENT</name>
<organism evidence="1 2">
    <name type="scientific">Cinchona calisaya</name>
    <dbReference type="NCBI Taxonomy" id="153742"/>
    <lineage>
        <taxon>Eukaryota</taxon>
        <taxon>Viridiplantae</taxon>
        <taxon>Streptophyta</taxon>
        <taxon>Embryophyta</taxon>
        <taxon>Tracheophyta</taxon>
        <taxon>Spermatophyta</taxon>
        <taxon>Magnoliopsida</taxon>
        <taxon>eudicotyledons</taxon>
        <taxon>Gunneridae</taxon>
        <taxon>Pentapetalae</taxon>
        <taxon>asterids</taxon>
        <taxon>lamiids</taxon>
        <taxon>Gentianales</taxon>
        <taxon>Rubiaceae</taxon>
        <taxon>Cinchonoideae</taxon>
        <taxon>Cinchoneae</taxon>
        <taxon>Cinchona</taxon>
    </lineage>
</organism>
<gene>
    <name evidence="1" type="ORF">ACH5RR_019050</name>
</gene>
<dbReference type="EMBL" id="JBJUIK010000008">
    <property type="protein sequence ID" value="KAL3520901.1"/>
    <property type="molecule type" value="Genomic_DNA"/>
</dbReference>
<dbReference type="PANTHER" id="PTHR31635:SF196">
    <property type="entry name" value="REVERSE TRANSCRIPTASE DOMAIN-CONTAINING PROTEIN-RELATED"/>
    <property type="match status" value="1"/>
</dbReference>
<evidence type="ECO:0008006" key="3">
    <source>
        <dbReference type="Google" id="ProtNLM"/>
    </source>
</evidence>
<protein>
    <recommendedName>
        <fullName evidence="3">Reverse transcriptase domain-containing protein</fullName>
    </recommendedName>
</protein>
<dbReference type="PANTHER" id="PTHR31635">
    <property type="entry name" value="REVERSE TRANSCRIPTASE DOMAIN-CONTAINING PROTEIN-RELATED"/>
    <property type="match status" value="1"/>
</dbReference>
<comment type="caution">
    <text evidence="1">The sequence shown here is derived from an EMBL/GenBank/DDBJ whole genome shotgun (WGS) entry which is preliminary data.</text>
</comment>